<reference evidence="1 2" key="1">
    <citation type="journal article" date="2020" name="Microb. Ecol.">
        <title>Ecogenomics of the Marine Benthic Filamentous Cyanobacterium Adonisia.</title>
        <authorList>
            <person name="Walter J.M."/>
            <person name="Coutinho F.H."/>
            <person name="Leomil L."/>
            <person name="Hargreaves P.I."/>
            <person name="Campeao M.E."/>
            <person name="Vieira V.V."/>
            <person name="Silva B.S."/>
            <person name="Fistarol G.O."/>
            <person name="Salomon P.S."/>
            <person name="Sawabe T."/>
            <person name="Mino S."/>
            <person name="Hosokawa M."/>
            <person name="Miyashita H."/>
            <person name="Maruyama F."/>
            <person name="van Verk M.C."/>
            <person name="Dutilh B.E."/>
            <person name="Thompson C.C."/>
            <person name="Thompson F.L."/>
        </authorList>
    </citation>
    <scope>NUCLEOTIDE SEQUENCE [LARGE SCALE GENOMIC DNA]</scope>
    <source>
        <strain evidence="1 2">CCMR0082</strain>
    </source>
</reference>
<gene>
    <name evidence="1" type="ORF">D0962_17975</name>
</gene>
<dbReference type="Pfam" id="PF03318">
    <property type="entry name" value="ETX_MTX2"/>
    <property type="match status" value="1"/>
</dbReference>
<dbReference type="AlphaFoldDB" id="A0A6M0S992"/>
<dbReference type="EMBL" id="QZCE01000002">
    <property type="protein sequence ID" value="NEZ64653.1"/>
    <property type="molecule type" value="Genomic_DNA"/>
</dbReference>
<evidence type="ECO:0000313" key="2">
    <source>
        <dbReference type="Proteomes" id="UP000473574"/>
    </source>
</evidence>
<protein>
    <submittedName>
        <fullName evidence="1">Uncharacterized protein</fullName>
    </submittedName>
</protein>
<dbReference type="Proteomes" id="UP000473574">
    <property type="component" value="Unassembled WGS sequence"/>
</dbReference>
<sequence>MISLWNTFLVKRSRTANKESIKKLFWITKARVSISFKAHCVETKFKLSTYSSTTTKTEHDWSKHWYGSQPI</sequence>
<proteinExistence type="predicted"/>
<organism evidence="1 2">
    <name type="scientific">Adonisia turfae CCMR0082</name>
    <dbReference type="NCBI Taxonomy" id="2304604"/>
    <lineage>
        <taxon>Bacteria</taxon>
        <taxon>Bacillati</taxon>
        <taxon>Cyanobacteriota</taxon>
        <taxon>Adonisia</taxon>
        <taxon>Adonisia turfae</taxon>
    </lineage>
</organism>
<accession>A0A6M0S992</accession>
<dbReference type="InterPro" id="IPR004991">
    <property type="entry name" value="Aerolysin-like"/>
</dbReference>
<name>A0A6M0S992_9CYAN</name>
<evidence type="ECO:0000313" key="1">
    <source>
        <dbReference type="EMBL" id="NEZ64653.1"/>
    </source>
</evidence>
<comment type="caution">
    <text evidence="1">The sequence shown here is derived from an EMBL/GenBank/DDBJ whole genome shotgun (WGS) entry which is preliminary data.</text>
</comment>